<dbReference type="EMBL" id="RBAH01000013">
    <property type="protein sequence ID" value="RKN81968.1"/>
    <property type="molecule type" value="Genomic_DNA"/>
</dbReference>
<dbReference type="PROSITE" id="PS51257">
    <property type="entry name" value="PROKAR_LIPOPROTEIN"/>
    <property type="match status" value="1"/>
</dbReference>
<sequence>MYCRFKRNATCPNALLIVVISSFFILTGCMGDKSETGIDRQTAVQTASSISHAVEAVLSASDKMPDGFPKQIPIPRDAEMLASMKYEDSMTVAFDVKKSFDETLKIYKEYFKSAGYQMANETLIGDSFVGTGTLEGNKLTVMISMTTEDNRLSSVSLTYQTKK</sequence>
<proteinExistence type="predicted"/>
<organism evidence="1 2">
    <name type="scientific">Paenibacillus ginsengarvi</name>
    <dbReference type="NCBI Taxonomy" id="400777"/>
    <lineage>
        <taxon>Bacteria</taxon>
        <taxon>Bacillati</taxon>
        <taxon>Bacillota</taxon>
        <taxon>Bacilli</taxon>
        <taxon>Bacillales</taxon>
        <taxon>Paenibacillaceae</taxon>
        <taxon>Paenibacillus</taxon>
    </lineage>
</organism>
<gene>
    <name evidence="1" type="ORF">D7M11_18490</name>
</gene>
<keyword evidence="2" id="KW-1185">Reference proteome</keyword>
<protein>
    <submittedName>
        <fullName evidence="1">Uncharacterized protein</fullName>
    </submittedName>
</protein>
<dbReference type="Proteomes" id="UP000282311">
    <property type="component" value="Unassembled WGS sequence"/>
</dbReference>
<dbReference type="AlphaFoldDB" id="A0A3B0CBD1"/>
<accession>A0A3B0CBD1</accession>
<comment type="caution">
    <text evidence="1">The sequence shown here is derived from an EMBL/GenBank/DDBJ whole genome shotgun (WGS) entry which is preliminary data.</text>
</comment>
<reference evidence="1 2" key="1">
    <citation type="journal article" date="2007" name="Int. J. Syst. Evol. Microbiol.">
        <title>Paenibacillus ginsengarvi sp. nov., isolated from soil from ginseng cultivation.</title>
        <authorList>
            <person name="Yoon M.H."/>
            <person name="Ten L.N."/>
            <person name="Im W.T."/>
        </authorList>
    </citation>
    <scope>NUCLEOTIDE SEQUENCE [LARGE SCALE GENOMIC DNA]</scope>
    <source>
        <strain evidence="1 2">KCTC 13059</strain>
    </source>
</reference>
<name>A0A3B0CBD1_9BACL</name>
<dbReference type="OrthoDB" id="2603354at2"/>
<evidence type="ECO:0000313" key="2">
    <source>
        <dbReference type="Proteomes" id="UP000282311"/>
    </source>
</evidence>
<dbReference type="RefSeq" id="WP_120748722.1">
    <property type="nucleotide sequence ID" value="NZ_RBAH01000013.1"/>
</dbReference>
<evidence type="ECO:0000313" key="1">
    <source>
        <dbReference type="EMBL" id="RKN81968.1"/>
    </source>
</evidence>